<keyword evidence="3 8" id="KW-0732">Signal</keyword>
<keyword evidence="4 6" id="KW-0378">Hydrolase</keyword>
<keyword evidence="5 6" id="KW-0720">Serine protease</keyword>
<dbReference type="PANTHER" id="PTHR43806">
    <property type="entry name" value="PEPTIDASE S8"/>
    <property type="match status" value="1"/>
</dbReference>
<evidence type="ECO:0000313" key="11">
    <source>
        <dbReference type="Proteomes" id="UP000307749"/>
    </source>
</evidence>
<dbReference type="PRINTS" id="PR00723">
    <property type="entry name" value="SUBTILISIN"/>
</dbReference>
<dbReference type="Pfam" id="PF03797">
    <property type="entry name" value="Autotransporter"/>
    <property type="match status" value="1"/>
</dbReference>
<evidence type="ECO:0000256" key="4">
    <source>
        <dbReference type="ARBA" id="ARBA00022801"/>
    </source>
</evidence>
<feature type="active site" description="Charge relay system" evidence="6">
    <location>
        <position position="303"/>
    </location>
</feature>
<evidence type="ECO:0000256" key="5">
    <source>
        <dbReference type="ARBA" id="ARBA00022825"/>
    </source>
</evidence>
<dbReference type="InterPro" id="IPR015500">
    <property type="entry name" value="Peptidase_S8_subtilisin-rel"/>
</dbReference>
<sequence length="930" mass="93693">MNRRLLAAAIASALALSLTACSGGGGGANVRPSNPPPPSTTPSPPPPTTVYSYPAYNHLVPTGALTAQQAGYTGKGVNVGILDSGVDPNLADMQGRITWFQGYGPNNTLTTTTPSDPVGHGSVVAQILGGSAADGFPGGVAPDSSLYIAQVCVPNGSTGQCTAYSRAYSDMTALGVHLFNQSFGALISTLASGGAPVVAQEIDQEYAGYIAQNLFVWATGNDPANSSDINIEADAPYYYPALQPGWLAVVNVQVNSAGQVTTLDPTSAQCGNAAEWCIAAPGTVQFLGIPNTMFSGGGGNGTSFSTAIVTGVAAQIWQAFPWFSPANLTDTILTTATPLGTGPYPNATYGWGEVNAAAAVNGPEQFAFGAFDADIGSDSSTFSNAIGGAGSLALTGGTGTLTLSGANTYSGGTTVDSGNLWLSGSLASNVTIDGGSFGGPGTINGSVTNTGGTLISQAAVGGQGLTITGNYTANSASTTAIALGNPLTVDGSASLAGILEILAPATTYTPTSTETLINYGSETGSFGSQTYGAGVYWTVSNLSYGSTALTATVTASNVAQASALLPGVDAVTLATAQGVQGALQQANGWNAAQRAAHAGFLANAAQFLAARTASQANASLASLSGEIYGTTRLLEVQQALDTDQTLADRVNALGDGTRPGVWIQATGGSGTSRQAGTATAHDNLGGVMAGVDVPVARHIQIGAALSRSHLDATLDGLAGRIDGALDTVAVYGRAGHAQGVYLSGRASEGRLTANIERTALLGNSLQSLASNRRDTITAGTLELGDALGHWTPYADLTGIRLHQAAFTEAGASGFGLTAAAQSHTASYATLGLRYGTGFNWALGRSSLSGWLAWQRVLSGANLGFTAAFAGTPTATFTAQGQDLARNTLEGGVDLDTRFNHTWSGFIDLGLARARGSNVSKLANVGLEARF</sequence>
<dbReference type="InterPro" id="IPR023827">
    <property type="entry name" value="Peptidase_S8_Asp-AS"/>
</dbReference>
<dbReference type="PROSITE" id="PS00136">
    <property type="entry name" value="SUBTILASE_ASP"/>
    <property type="match status" value="1"/>
</dbReference>
<feature type="chain" id="PRO_5020246598" description="Autotransporter domain-containing protein" evidence="8">
    <location>
        <begin position="23"/>
        <end position="930"/>
    </location>
</feature>
<evidence type="ECO:0000259" key="9">
    <source>
        <dbReference type="PROSITE" id="PS51208"/>
    </source>
</evidence>
<dbReference type="InterPro" id="IPR036709">
    <property type="entry name" value="Autotransporte_beta_dom_sf"/>
</dbReference>
<dbReference type="PROSITE" id="PS51892">
    <property type="entry name" value="SUBTILASE"/>
    <property type="match status" value="1"/>
</dbReference>
<dbReference type="PROSITE" id="PS51208">
    <property type="entry name" value="AUTOTRANSPORTER"/>
    <property type="match status" value="1"/>
</dbReference>
<name>A0A4S3KQM6_9GAMM</name>
<dbReference type="GO" id="GO:0006508">
    <property type="term" value="P:proteolysis"/>
    <property type="evidence" value="ECO:0007669"/>
    <property type="project" value="UniProtKB-KW"/>
</dbReference>
<keyword evidence="2 6" id="KW-0645">Protease</keyword>
<feature type="region of interest" description="Disordered" evidence="7">
    <location>
        <begin position="25"/>
        <end position="47"/>
    </location>
</feature>
<dbReference type="Pfam" id="PF00082">
    <property type="entry name" value="Peptidase_S8"/>
    <property type="match status" value="1"/>
</dbReference>
<evidence type="ECO:0000256" key="8">
    <source>
        <dbReference type="SAM" id="SignalP"/>
    </source>
</evidence>
<dbReference type="PANTHER" id="PTHR43806:SF11">
    <property type="entry name" value="CEREVISIN-RELATED"/>
    <property type="match status" value="1"/>
</dbReference>
<evidence type="ECO:0000256" key="1">
    <source>
        <dbReference type="ARBA" id="ARBA00011073"/>
    </source>
</evidence>
<dbReference type="SUPFAM" id="SSF52743">
    <property type="entry name" value="Subtilisin-like"/>
    <property type="match status" value="1"/>
</dbReference>
<keyword evidence="11" id="KW-1185">Reference proteome</keyword>
<evidence type="ECO:0000256" key="7">
    <source>
        <dbReference type="SAM" id="MobiDB-lite"/>
    </source>
</evidence>
<organism evidence="10 11">
    <name type="scientific">Metallibacterium scheffleri</name>
    <dbReference type="NCBI Taxonomy" id="993689"/>
    <lineage>
        <taxon>Bacteria</taxon>
        <taxon>Pseudomonadati</taxon>
        <taxon>Pseudomonadota</taxon>
        <taxon>Gammaproteobacteria</taxon>
        <taxon>Lysobacterales</taxon>
        <taxon>Rhodanobacteraceae</taxon>
        <taxon>Metallibacterium</taxon>
    </lineage>
</organism>
<evidence type="ECO:0000256" key="6">
    <source>
        <dbReference type="PROSITE-ProRule" id="PRU01240"/>
    </source>
</evidence>
<dbReference type="Proteomes" id="UP000307749">
    <property type="component" value="Unassembled WGS sequence"/>
</dbReference>
<dbReference type="SUPFAM" id="SSF103515">
    <property type="entry name" value="Autotransporter"/>
    <property type="match status" value="1"/>
</dbReference>
<dbReference type="InterPro" id="IPR036852">
    <property type="entry name" value="Peptidase_S8/S53_dom_sf"/>
</dbReference>
<feature type="active site" description="Charge relay system" evidence="6">
    <location>
        <position position="120"/>
    </location>
</feature>
<evidence type="ECO:0000256" key="3">
    <source>
        <dbReference type="ARBA" id="ARBA00022729"/>
    </source>
</evidence>
<dbReference type="Pfam" id="PF12951">
    <property type="entry name" value="PATR"/>
    <property type="match status" value="1"/>
</dbReference>
<reference evidence="10 11" key="1">
    <citation type="submission" date="2017-02" db="EMBL/GenBank/DDBJ databases">
        <title>Whole genome sequencing of Metallibacterium scheffleri DSM 24874 (T).</title>
        <authorList>
            <person name="Kumar S."/>
            <person name="Patil P."/>
            <person name="Patil P.B."/>
        </authorList>
    </citation>
    <scope>NUCLEOTIDE SEQUENCE [LARGE SCALE GENOMIC DNA]</scope>
    <source>
        <strain evidence="10 11">DSM 24874</strain>
    </source>
</reference>
<dbReference type="AlphaFoldDB" id="A0A4S3KQM6"/>
<dbReference type="SMART" id="SM00869">
    <property type="entry name" value="Autotransporter"/>
    <property type="match status" value="1"/>
</dbReference>
<gene>
    <name evidence="10" type="ORF">B1806_04215</name>
</gene>
<dbReference type="GO" id="GO:0004252">
    <property type="term" value="F:serine-type endopeptidase activity"/>
    <property type="evidence" value="ECO:0007669"/>
    <property type="project" value="UniProtKB-UniRule"/>
</dbReference>
<dbReference type="OrthoDB" id="5360469at2"/>
<dbReference type="Gene3D" id="3.40.50.200">
    <property type="entry name" value="Peptidase S8/S53 domain"/>
    <property type="match status" value="1"/>
</dbReference>
<dbReference type="EMBL" id="MWQO01000014">
    <property type="protein sequence ID" value="THD11332.1"/>
    <property type="molecule type" value="Genomic_DNA"/>
</dbReference>
<proteinExistence type="inferred from homology"/>
<accession>A0A4S3KQM6</accession>
<dbReference type="InterPro" id="IPR005546">
    <property type="entry name" value="Autotransporte_beta"/>
</dbReference>
<evidence type="ECO:0000256" key="2">
    <source>
        <dbReference type="ARBA" id="ARBA00022670"/>
    </source>
</evidence>
<protein>
    <recommendedName>
        <fullName evidence="9">Autotransporter domain-containing protein</fullName>
    </recommendedName>
</protein>
<dbReference type="STRING" id="993689.GCA_002077135_00234"/>
<dbReference type="RefSeq" id="WP_081130276.1">
    <property type="nucleotide sequence ID" value="NZ_LDOS01000005.1"/>
</dbReference>
<dbReference type="InterPro" id="IPR050131">
    <property type="entry name" value="Peptidase_S8_subtilisin-like"/>
</dbReference>
<feature type="domain" description="Autotransporter" evidence="9">
    <location>
        <begin position="654"/>
        <end position="930"/>
    </location>
</feature>
<dbReference type="InterPro" id="IPR034061">
    <property type="entry name" value="Peptidases_S8_Autotransporter"/>
</dbReference>
<feature type="compositionally biased region" description="Pro residues" evidence="7">
    <location>
        <begin position="33"/>
        <end position="47"/>
    </location>
</feature>
<feature type="signal peptide" evidence="8">
    <location>
        <begin position="1"/>
        <end position="22"/>
    </location>
</feature>
<dbReference type="CDD" id="cd04848">
    <property type="entry name" value="Peptidases_S8_Autotransporter_serine_protease_like"/>
    <property type="match status" value="1"/>
</dbReference>
<comment type="similarity">
    <text evidence="1 6">Belongs to the peptidase S8 family.</text>
</comment>
<evidence type="ECO:0000313" key="10">
    <source>
        <dbReference type="EMBL" id="THD11332.1"/>
    </source>
</evidence>
<feature type="active site" description="Charge relay system" evidence="6">
    <location>
        <position position="83"/>
    </location>
</feature>
<comment type="caution">
    <text evidence="10">The sequence shown here is derived from an EMBL/GenBank/DDBJ whole genome shotgun (WGS) entry which is preliminary data.</text>
</comment>
<dbReference type="Gene3D" id="2.40.128.130">
    <property type="entry name" value="Autotransporter beta-domain"/>
    <property type="match status" value="1"/>
</dbReference>
<dbReference type="InterPro" id="IPR013425">
    <property type="entry name" value="Autotrns_rpt"/>
</dbReference>
<dbReference type="InterPro" id="IPR000209">
    <property type="entry name" value="Peptidase_S8/S53_dom"/>
</dbReference>
<dbReference type="NCBIfam" id="TIGR02601">
    <property type="entry name" value="autotrns_rpt"/>
    <property type="match status" value="1"/>
</dbReference>
<dbReference type="PROSITE" id="PS51257">
    <property type="entry name" value="PROKAR_LIPOPROTEIN"/>
    <property type="match status" value="1"/>
</dbReference>